<evidence type="ECO:0000256" key="1">
    <source>
        <dbReference type="ARBA" id="ARBA00022679"/>
    </source>
</evidence>
<keyword evidence="2" id="KW-0547">Nucleotide-binding</keyword>
<reference evidence="6" key="1">
    <citation type="submission" date="2018-05" db="EMBL/GenBank/DDBJ databases">
        <authorList>
            <person name="Lanie J.A."/>
            <person name="Ng W.-L."/>
            <person name="Kazmierczak K.M."/>
            <person name="Andrzejewski T.M."/>
            <person name="Davidsen T.M."/>
            <person name="Wayne K.J."/>
            <person name="Tettelin H."/>
            <person name="Glass J.I."/>
            <person name="Rusch D."/>
            <person name="Podicherti R."/>
            <person name="Tsui H.-C.T."/>
            <person name="Winkler M.E."/>
        </authorList>
    </citation>
    <scope>NUCLEOTIDE SEQUENCE</scope>
</reference>
<dbReference type="InterPro" id="IPR036554">
    <property type="entry name" value="GHMP_kinase_C_sf"/>
</dbReference>
<name>A0A381NRC2_9ZZZZ</name>
<keyword evidence="3" id="KW-0418">Kinase</keyword>
<dbReference type="InterPro" id="IPR014721">
    <property type="entry name" value="Ribsml_uS5_D2-typ_fold_subgr"/>
</dbReference>
<protein>
    <recommendedName>
        <fullName evidence="5">GHMP kinase N-terminal domain-containing protein</fullName>
    </recommendedName>
</protein>
<gene>
    <name evidence="6" type="ORF">METZ01_LOCUS10000</name>
</gene>
<dbReference type="Gene3D" id="3.30.70.890">
    <property type="entry name" value="GHMP kinase, C-terminal domain"/>
    <property type="match status" value="1"/>
</dbReference>
<dbReference type="PANTHER" id="PTHR43527">
    <property type="entry name" value="4-DIPHOSPHOCYTIDYL-2-C-METHYL-D-ERYTHRITOL KINASE, CHLOROPLASTIC"/>
    <property type="match status" value="1"/>
</dbReference>
<organism evidence="6">
    <name type="scientific">marine metagenome</name>
    <dbReference type="NCBI Taxonomy" id="408172"/>
    <lineage>
        <taxon>unclassified sequences</taxon>
        <taxon>metagenomes</taxon>
        <taxon>ecological metagenomes</taxon>
    </lineage>
</organism>
<feature type="domain" description="GHMP kinase N-terminal" evidence="5">
    <location>
        <begin position="32"/>
        <end position="110"/>
    </location>
</feature>
<evidence type="ECO:0000313" key="6">
    <source>
        <dbReference type="EMBL" id="SUZ57146.1"/>
    </source>
</evidence>
<dbReference type="AlphaFoldDB" id="A0A381NRC2"/>
<dbReference type="InterPro" id="IPR004424">
    <property type="entry name" value="IspE"/>
</dbReference>
<dbReference type="GO" id="GO:0050515">
    <property type="term" value="F:4-(cytidine 5'-diphospho)-2-C-methyl-D-erythritol kinase activity"/>
    <property type="evidence" value="ECO:0007669"/>
    <property type="project" value="InterPro"/>
</dbReference>
<keyword evidence="4" id="KW-0067">ATP-binding</keyword>
<dbReference type="HAMAP" id="MF_00061">
    <property type="entry name" value="IspE"/>
    <property type="match status" value="1"/>
</dbReference>
<dbReference type="SUPFAM" id="SSF55060">
    <property type="entry name" value="GHMP Kinase, C-terminal domain"/>
    <property type="match status" value="1"/>
</dbReference>
<dbReference type="SUPFAM" id="SSF54211">
    <property type="entry name" value="Ribosomal protein S5 domain 2-like"/>
    <property type="match status" value="1"/>
</dbReference>
<dbReference type="NCBIfam" id="TIGR00154">
    <property type="entry name" value="ispE"/>
    <property type="match status" value="1"/>
</dbReference>
<dbReference type="GO" id="GO:0016114">
    <property type="term" value="P:terpenoid biosynthetic process"/>
    <property type="evidence" value="ECO:0007669"/>
    <property type="project" value="InterPro"/>
</dbReference>
<dbReference type="PIRSF" id="PIRSF010376">
    <property type="entry name" value="IspE"/>
    <property type="match status" value="1"/>
</dbReference>
<dbReference type="GO" id="GO:0005524">
    <property type="term" value="F:ATP binding"/>
    <property type="evidence" value="ECO:0007669"/>
    <property type="project" value="UniProtKB-KW"/>
</dbReference>
<keyword evidence="1" id="KW-0808">Transferase</keyword>
<dbReference type="EMBL" id="UINC01000544">
    <property type="protein sequence ID" value="SUZ57146.1"/>
    <property type="molecule type" value="Genomic_DNA"/>
</dbReference>
<dbReference type="Gene3D" id="3.30.230.10">
    <property type="match status" value="1"/>
</dbReference>
<evidence type="ECO:0000256" key="3">
    <source>
        <dbReference type="ARBA" id="ARBA00022777"/>
    </source>
</evidence>
<dbReference type="PANTHER" id="PTHR43527:SF2">
    <property type="entry name" value="4-DIPHOSPHOCYTIDYL-2-C-METHYL-D-ERYTHRITOL KINASE, CHLOROPLASTIC"/>
    <property type="match status" value="1"/>
</dbReference>
<proteinExistence type="inferred from homology"/>
<evidence type="ECO:0000259" key="5">
    <source>
        <dbReference type="Pfam" id="PF00288"/>
    </source>
</evidence>
<dbReference type="InterPro" id="IPR020568">
    <property type="entry name" value="Ribosomal_Su5_D2-typ_SF"/>
</dbReference>
<dbReference type="Pfam" id="PF00288">
    <property type="entry name" value="GHMP_kinases_N"/>
    <property type="match status" value="1"/>
</dbReference>
<sequence>MQTVNLFDTVTVSEADSIIVDCDGLEIDTEMNLATKAASVLKNRTGIRSGAKILIKKRIPVSAGLGGGSSDAAATLRGLNQIWKLGLSVDELADIAASVGSDVPFLLRGGTALVRGRGEEVRQIAPAKISSFLIVTPNVKYRNALAKTAYAFSRVDESMFTVGNLTHKLAARIASGGDCPSEFFFNQFQTIAEDIFPGWALTRDRMASIGIEEIILCGAGPSIFTVPPSKELGTAWYLLLSKTYKEEAFLVEPASHGLEF</sequence>
<evidence type="ECO:0000256" key="2">
    <source>
        <dbReference type="ARBA" id="ARBA00022741"/>
    </source>
</evidence>
<accession>A0A381NRC2</accession>
<dbReference type="InterPro" id="IPR006204">
    <property type="entry name" value="GHMP_kinase_N_dom"/>
</dbReference>
<evidence type="ECO:0000256" key="4">
    <source>
        <dbReference type="ARBA" id="ARBA00022840"/>
    </source>
</evidence>